<feature type="domain" description="WSC" evidence="3">
    <location>
        <begin position="43"/>
        <end position="133"/>
    </location>
</feature>
<organism evidence="4 5">
    <name type="scientific">Glarea lozoyensis (strain ATCC 20868 / MF5171)</name>
    <dbReference type="NCBI Taxonomy" id="1116229"/>
    <lineage>
        <taxon>Eukaryota</taxon>
        <taxon>Fungi</taxon>
        <taxon>Dikarya</taxon>
        <taxon>Ascomycota</taxon>
        <taxon>Pezizomycotina</taxon>
        <taxon>Leotiomycetes</taxon>
        <taxon>Helotiales</taxon>
        <taxon>Helotiaceae</taxon>
        <taxon>Glarea</taxon>
    </lineage>
</organism>
<evidence type="ECO:0000256" key="2">
    <source>
        <dbReference type="SAM" id="SignalP"/>
    </source>
</evidence>
<dbReference type="Gene3D" id="2.60.120.260">
    <property type="entry name" value="Galactose-binding domain-like"/>
    <property type="match status" value="1"/>
</dbReference>
<feature type="compositionally biased region" description="Low complexity" evidence="1">
    <location>
        <begin position="246"/>
        <end position="267"/>
    </location>
</feature>
<dbReference type="GO" id="GO:0030020">
    <property type="term" value="F:extracellular matrix structural constituent conferring tensile strength"/>
    <property type="evidence" value="ECO:0007669"/>
    <property type="project" value="TreeGrafter"/>
</dbReference>
<dbReference type="RefSeq" id="XP_008076006.1">
    <property type="nucleotide sequence ID" value="XM_008077815.1"/>
</dbReference>
<dbReference type="Pfam" id="PF01822">
    <property type="entry name" value="WSC"/>
    <property type="match status" value="1"/>
</dbReference>
<dbReference type="PROSITE" id="PS51212">
    <property type="entry name" value="WSC"/>
    <property type="match status" value="1"/>
</dbReference>
<dbReference type="GO" id="GO:0030198">
    <property type="term" value="P:extracellular matrix organization"/>
    <property type="evidence" value="ECO:0007669"/>
    <property type="project" value="TreeGrafter"/>
</dbReference>
<dbReference type="Pfam" id="PF01391">
    <property type="entry name" value="Collagen"/>
    <property type="match status" value="2"/>
</dbReference>
<evidence type="ECO:0000259" key="3">
    <source>
        <dbReference type="PROSITE" id="PS51212"/>
    </source>
</evidence>
<dbReference type="GO" id="GO:0031012">
    <property type="term" value="C:extracellular matrix"/>
    <property type="evidence" value="ECO:0007669"/>
    <property type="project" value="TreeGrafter"/>
</dbReference>
<name>S3DXN8_GLAL2</name>
<dbReference type="InterPro" id="IPR002889">
    <property type="entry name" value="WSC_carb-bd"/>
</dbReference>
<feature type="region of interest" description="Disordered" evidence="1">
    <location>
        <begin position="218"/>
        <end position="346"/>
    </location>
</feature>
<keyword evidence="5" id="KW-1185">Reference proteome</keyword>
<reference evidence="4 5" key="1">
    <citation type="journal article" date="2013" name="BMC Genomics">
        <title>Genomics-driven discovery of the pneumocandin biosynthetic gene cluster in the fungus Glarea lozoyensis.</title>
        <authorList>
            <person name="Chen L."/>
            <person name="Yue Q."/>
            <person name="Zhang X."/>
            <person name="Xiang M."/>
            <person name="Wang C."/>
            <person name="Li S."/>
            <person name="Che Y."/>
            <person name="Ortiz-Lopez F.J."/>
            <person name="Bills G.F."/>
            <person name="Liu X."/>
            <person name="An Z."/>
        </authorList>
    </citation>
    <scope>NUCLEOTIDE SEQUENCE [LARGE SCALE GENOMIC DNA]</scope>
    <source>
        <strain evidence="5">ATCC 20868 / MF5171</strain>
    </source>
</reference>
<dbReference type="GeneID" id="19467902"/>
<dbReference type="HOGENOM" id="CLU_470943_0_0_1"/>
<feature type="chain" id="PRO_5004508640" description="WSC domain-containing protein" evidence="2">
    <location>
        <begin position="21"/>
        <end position="579"/>
    </location>
</feature>
<dbReference type="Proteomes" id="UP000016922">
    <property type="component" value="Unassembled WGS sequence"/>
</dbReference>
<dbReference type="InterPro" id="IPR008160">
    <property type="entry name" value="Collagen"/>
</dbReference>
<dbReference type="eggNOG" id="KOG3544">
    <property type="taxonomic scope" value="Eukaryota"/>
</dbReference>
<evidence type="ECO:0000313" key="5">
    <source>
        <dbReference type="Proteomes" id="UP000016922"/>
    </source>
</evidence>
<keyword evidence="2" id="KW-0732">Signal</keyword>
<evidence type="ECO:0000256" key="1">
    <source>
        <dbReference type="SAM" id="MobiDB-lite"/>
    </source>
</evidence>
<dbReference type="OrthoDB" id="5985073at2759"/>
<dbReference type="SMART" id="SM00321">
    <property type="entry name" value="WSC"/>
    <property type="match status" value="1"/>
</dbReference>
<dbReference type="InterPro" id="IPR050149">
    <property type="entry name" value="Collagen_superfamily"/>
</dbReference>
<gene>
    <name evidence="4" type="ORF">GLAREA_08854</name>
</gene>
<proteinExistence type="predicted"/>
<sequence>MLSTTLLASRGLLLFAAVTGSPISSGTDLVNTLAPRTISPRAVYSYKGCYTETTGRTLKYRQFISTYNTIEFCSVACSNYLYFGVENGNSCYCRQSISKVAQVAPASQCNKPCTGNPSQICGGSSRLNIYVLRSGDSFPGPPGPPGVAGPKGDKGDKGESGVPGVPGVPGVGSKGDKGDTGTSGSQGVQGAPGAMGSQGPQGLQGLFFLSGFCLRTPGSAGSPGTNGSPGVQGPAGPSGETGPQGENGSDGSDGVDGVAGADGLDGAPGEDGIGIQGPTGPAGSSGADGAPGPPGTQGTKGDTGSQGATGPAGSAGAAGSTGATGPQGAKGDTGSIGKSSWRGETQYSQPQLVLKVRKAFKGCKEVLDCQVGEISLIRYIKTAYGSCATGATGPTGPQGVAGPGCSARGVDLGFEAIGITGSANVPWEVSNTGLTGVTYDFSSTATAARQGNQVGLVTYGVLAARSAGFDLQHIFVCPNTVYTFSIWTHIQGLTNTKANSMSCTITYSMGNNNGQLDLVATTNTTNGFNTFYQQTTGTFSSDARTDVVLYIFVNCPNGGVGVNPNGAQIVFDDITFTNS</sequence>
<feature type="compositionally biased region" description="Polar residues" evidence="1">
    <location>
        <begin position="336"/>
        <end position="346"/>
    </location>
</feature>
<dbReference type="PANTHER" id="PTHR24023">
    <property type="entry name" value="COLLAGEN ALPHA"/>
    <property type="match status" value="1"/>
</dbReference>
<accession>S3DXN8</accession>
<dbReference type="PANTHER" id="PTHR24023:SF1105">
    <property type="entry name" value="FIBRILLAR COLLAGEN NC1 DOMAIN-CONTAINING PROTEIN"/>
    <property type="match status" value="1"/>
</dbReference>
<feature type="region of interest" description="Disordered" evidence="1">
    <location>
        <begin position="132"/>
        <end position="202"/>
    </location>
</feature>
<protein>
    <recommendedName>
        <fullName evidence="3">WSC domain-containing protein</fullName>
    </recommendedName>
</protein>
<feature type="compositionally biased region" description="Low complexity" evidence="1">
    <location>
        <begin position="278"/>
        <end position="329"/>
    </location>
</feature>
<dbReference type="KEGG" id="glz:GLAREA_08854"/>
<feature type="signal peptide" evidence="2">
    <location>
        <begin position="1"/>
        <end position="20"/>
    </location>
</feature>
<dbReference type="EMBL" id="KE145352">
    <property type="protein sequence ID" value="EPE36691.1"/>
    <property type="molecule type" value="Genomic_DNA"/>
</dbReference>
<evidence type="ECO:0000313" key="4">
    <source>
        <dbReference type="EMBL" id="EPE36691.1"/>
    </source>
</evidence>
<dbReference type="AlphaFoldDB" id="S3DXN8"/>